<evidence type="ECO:0000313" key="2">
    <source>
        <dbReference type="Proteomes" id="UP000719766"/>
    </source>
</evidence>
<organism evidence="1 2">
    <name type="scientific">Suillus plorans</name>
    <dbReference type="NCBI Taxonomy" id="116603"/>
    <lineage>
        <taxon>Eukaryota</taxon>
        <taxon>Fungi</taxon>
        <taxon>Dikarya</taxon>
        <taxon>Basidiomycota</taxon>
        <taxon>Agaricomycotina</taxon>
        <taxon>Agaricomycetes</taxon>
        <taxon>Agaricomycetidae</taxon>
        <taxon>Boletales</taxon>
        <taxon>Suillineae</taxon>
        <taxon>Suillaceae</taxon>
        <taxon>Suillus</taxon>
    </lineage>
</organism>
<dbReference type="EMBL" id="JABBWE010000028">
    <property type="protein sequence ID" value="KAG1793894.1"/>
    <property type="molecule type" value="Genomic_DNA"/>
</dbReference>
<keyword evidence="2" id="KW-1185">Reference proteome</keyword>
<dbReference type="Proteomes" id="UP000719766">
    <property type="component" value="Unassembled WGS sequence"/>
</dbReference>
<comment type="caution">
    <text evidence="1">The sequence shown here is derived from an EMBL/GenBank/DDBJ whole genome shotgun (WGS) entry which is preliminary data.</text>
</comment>
<dbReference type="GeneID" id="64596745"/>
<name>A0A9P7ARH7_9AGAM</name>
<sequence>MAQLGNMGASLNLHILLILGTLESPFIHRTGIISISCLSSTSMSSWPNSGIMGPTFLSTCWVTFYGLFTALCRCPHLQGLHILVDVVKIDINPTAKSFQHATLGTSGLLSSLIEDAERLSFASFSTCSLVSTKLFTMDIRRGPK</sequence>
<dbReference type="RefSeq" id="XP_041160199.1">
    <property type="nucleotide sequence ID" value="XM_041302981.1"/>
</dbReference>
<accession>A0A9P7ARH7</accession>
<proteinExistence type="predicted"/>
<dbReference type="AlphaFoldDB" id="A0A9P7ARH7"/>
<evidence type="ECO:0000313" key="1">
    <source>
        <dbReference type="EMBL" id="KAG1793894.1"/>
    </source>
</evidence>
<gene>
    <name evidence="1" type="ORF">HD556DRAFT_1372302</name>
</gene>
<protein>
    <submittedName>
        <fullName evidence="1">Uncharacterized protein</fullName>
    </submittedName>
</protein>
<reference evidence="1" key="1">
    <citation type="journal article" date="2020" name="New Phytol.">
        <title>Comparative genomics reveals dynamic genome evolution in host specialist ectomycorrhizal fungi.</title>
        <authorList>
            <person name="Lofgren L.A."/>
            <person name="Nguyen N.H."/>
            <person name="Vilgalys R."/>
            <person name="Ruytinx J."/>
            <person name="Liao H.L."/>
            <person name="Branco S."/>
            <person name="Kuo A."/>
            <person name="LaButti K."/>
            <person name="Lipzen A."/>
            <person name="Andreopoulos W."/>
            <person name="Pangilinan J."/>
            <person name="Riley R."/>
            <person name="Hundley H."/>
            <person name="Na H."/>
            <person name="Barry K."/>
            <person name="Grigoriev I.V."/>
            <person name="Stajich J.E."/>
            <person name="Kennedy P.G."/>
        </authorList>
    </citation>
    <scope>NUCLEOTIDE SEQUENCE</scope>
    <source>
        <strain evidence="1">S12</strain>
    </source>
</reference>